<evidence type="ECO:0008006" key="13">
    <source>
        <dbReference type="Google" id="ProtNLM"/>
    </source>
</evidence>
<dbReference type="PROSITE" id="PS01124">
    <property type="entry name" value="HTH_ARAC_FAMILY_2"/>
    <property type="match status" value="1"/>
</dbReference>
<evidence type="ECO:0000256" key="3">
    <source>
        <dbReference type="ARBA" id="ARBA00022553"/>
    </source>
</evidence>
<feature type="modified residue" description="4-aspartylphosphate" evidence="8">
    <location>
        <position position="55"/>
    </location>
</feature>
<dbReference type="Pfam" id="PF12833">
    <property type="entry name" value="HTH_18"/>
    <property type="match status" value="1"/>
</dbReference>
<accession>A0A498RBY0</accession>
<dbReference type="RefSeq" id="WP_122629297.1">
    <property type="nucleotide sequence ID" value="NZ_UPPP01000090.1"/>
</dbReference>
<gene>
    <name evidence="11" type="ORF">LUCI_3699</name>
</gene>
<dbReference type="SUPFAM" id="SSF46689">
    <property type="entry name" value="Homeodomain-like"/>
    <property type="match status" value="2"/>
</dbReference>
<dbReference type="GO" id="GO:0005737">
    <property type="term" value="C:cytoplasm"/>
    <property type="evidence" value="ECO:0007669"/>
    <property type="project" value="UniProtKB-SubCell"/>
</dbReference>
<evidence type="ECO:0000256" key="7">
    <source>
        <dbReference type="ARBA" id="ARBA00023163"/>
    </source>
</evidence>
<protein>
    <recommendedName>
        <fullName evidence="13">Stage 0 sporulation protein A homolog</fullName>
    </recommendedName>
</protein>
<evidence type="ECO:0000259" key="9">
    <source>
        <dbReference type="PROSITE" id="PS01124"/>
    </source>
</evidence>
<dbReference type="InterPro" id="IPR009057">
    <property type="entry name" value="Homeodomain-like_sf"/>
</dbReference>
<dbReference type="GO" id="GO:0003700">
    <property type="term" value="F:DNA-binding transcription factor activity"/>
    <property type="evidence" value="ECO:0007669"/>
    <property type="project" value="InterPro"/>
</dbReference>
<reference evidence="11 12" key="1">
    <citation type="submission" date="2018-06" db="EMBL/GenBank/DDBJ databases">
        <authorList>
            <person name="Strepis N."/>
        </authorList>
    </citation>
    <scope>NUCLEOTIDE SEQUENCE [LARGE SCALE GENOMIC DNA]</scope>
    <source>
        <strain evidence="11">LUCI</strain>
    </source>
</reference>
<dbReference type="GO" id="GO:0043565">
    <property type="term" value="F:sequence-specific DNA binding"/>
    <property type="evidence" value="ECO:0007669"/>
    <property type="project" value="InterPro"/>
</dbReference>
<dbReference type="Proteomes" id="UP000277811">
    <property type="component" value="Unassembled WGS sequence"/>
</dbReference>
<dbReference type="SUPFAM" id="SSF52172">
    <property type="entry name" value="CheY-like"/>
    <property type="match status" value="1"/>
</dbReference>
<evidence type="ECO:0000256" key="6">
    <source>
        <dbReference type="ARBA" id="ARBA00023125"/>
    </source>
</evidence>
<evidence type="ECO:0000256" key="2">
    <source>
        <dbReference type="ARBA" id="ARBA00022490"/>
    </source>
</evidence>
<keyword evidence="3 8" id="KW-0597">Phosphoprotein</keyword>
<keyword evidence="5" id="KW-0805">Transcription regulation</keyword>
<dbReference type="Gene3D" id="3.40.50.2300">
    <property type="match status" value="1"/>
</dbReference>
<feature type="domain" description="HTH araC/xylS-type" evidence="9">
    <location>
        <begin position="433"/>
        <end position="532"/>
    </location>
</feature>
<dbReference type="InterPro" id="IPR001789">
    <property type="entry name" value="Sig_transdc_resp-reg_receiver"/>
</dbReference>
<evidence type="ECO:0000256" key="4">
    <source>
        <dbReference type="ARBA" id="ARBA00023012"/>
    </source>
</evidence>
<organism evidence="11 12">
    <name type="scientific">Lucifera butyrica</name>
    <dbReference type="NCBI Taxonomy" id="1351585"/>
    <lineage>
        <taxon>Bacteria</taxon>
        <taxon>Bacillati</taxon>
        <taxon>Bacillota</taxon>
        <taxon>Negativicutes</taxon>
        <taxon>Veillonellales</taxon>
        <taxon>Veillonellaceae</taxon>
        <taxon>Lucifera</taxon>
    </lineage>
</organism>
<evidence type="ECO:0000256" key="1">
    <source>
        <dbReference type="ARBA" id="ARBA00004496"/>
    </source>
</evidence>
<dbReference type="InterPro" id="IPR018060">
    <property type="entry name" value="HTH_AraC"/>
</dbReference>
<dbReference type="SMART" id="SM00448">
    <property type="entry name" value="REC"/>
    <property type="match status" value="1"/>
</dbReference>
<sequence length="538" mass="60840">MYKVAIVDDDRIIRKGLASTIPWEENGYCLVGEAADGEEGIRLIEKFCPQVVISDIKMPFMDGLEMGRMAKNKYPDIKIILLTGYDDFAYAQEAIKLRAFDYLLKPVDKEKLLEKVRIASAEWEQEKKIKEKMNEGMPFFKHVFLKKLLSRQFSPAELRQEAASLGIALSGEYFAVLLVKLDSYLAMPGIAAKTAEKEFLKQSVLSVCQKVLTDSSLPDCAFELPGDELVMLCAGNAAAGESEEGARCLAEQVRAAVKEFLQETVTITYGKGHRGIAGIAVSYQEANLAMSFRHFVGKDKVFSVLELPSFTNHNSVSFASRERELIQTVKLGSKKEALAVLQNLKTEILHCPRISLEEVRFFTVQMIFVLFQGVQELVPDWIVSQRENVCGYYNTIHRLQTIEEIVNLAETIVSGLADFIIRQREEQRCPAVVEAMRYITQNYNKKGLSLQDIAQHVHMNPFYISALFKQEKNITFSEYLLQTRMKKAMELLRCHNMKAYEVAECVGYGNPEYFSVCFKKYTGVSPVDFKKGANSKDG</sequence>
<evidence type="ECO:0000256" key="5">
    <source>
        <dbReference type="ARBA" id="ARBA00023015"/>
    </source>
</evidence>
<evidence type="ECO:0000313" key="11">
    <source>
        <dbReference type="EMBL" id="VBB08427.1"/>
    </source>
</evidence>
<dbReference type="InterPro" id="IPR011006">
    <property type="entry name" value="CheY-like_superfamily"/>
</dbReference>
<keyword evidence="6" id="KW-0238">DNA-binding</keyword>
<comment type="subcellular location">
    <subcellularLocation>
        <location evidence="1">Cytoplasm</location>
    </subcellularLocation>
</comment>
<keyword evidence="4" id="KW-0902">Two-component regulatory system</keyword>
<proteinExistence type="predicted"/>
<feature type="domain" description="Response regulatory" evidence="10">
    <location>
        <begin position="3"/>
        <end position="120"/>
    </location>
</feature>
<dbReference type="SMART" id="SM00342">
    <property type="entry name" value="HTH_ARAC"/>
    <property type="match status" value="1"/>
</dbReference>
<dbReference type="Pfam" id="PF17853">
    <property type="entry name" value="GGDEF_2"/>
    <property type="match status" value="1"/>
</dbReference>
<dbReference type="EMBL" id="UPPP01000090">
    <property type="protein sequence ID" value="VBB08427.1"/>
    <property type="molecule type" value="Genomic_DNA"/>
</dbReference>
<dbReference type="GO" id="GO:0000160">
    <property type="term" value="P:phosphorelay signal transduction system"/>
    <property type="evidence" value="ECO:0007669"/>
    <property type="project" value="UniProtKB-KW"/>
</dbReference>
<keyword evidence="2" id="KW-0963">Cytoplasm</keyword>
<dbReference type="PANTHER" id="PTHR42713">
    <property type="entry name" value="HISTIDINE KINASE-RELATED"/>
    <property type="match status" value="1"/>
</dbReference>
<name>A0A498RBY0_9FIRM</name>
<dbReference type="AlphaFoldDB" id="A0A498RBY0"/>
<dbReference type="Pfam" id="PF00072">
    <property type="entry name" value="Response_reg"/>
    <property type="match status" value="1"/>
</dbReference>
<keyword evidence="7" id="KW-0804">Transcription</keyword>
<dbReference type="CDD" id="cd17536">
    <property type="entry name" value="REC_YesN-like"/>
    <property type="match status" value="1"/>
</dbReference>
<evidence type="ECO:0000256" key="8">
    <source>
        <dbReference type="PROSITE-ProRule" id="PRU00169"/>
    </source>
</evidence>
<dbReference type="InterPro" id="IPR041522">
    <property type="entry name" value="CdaR_GGDEF"/>
</dbReference>
<dbReference type="PROSITE" id="PS50110">
    <property type="entry name" value="RESPONSE_REGULATORY"/>
    <property type="match status" value="1"/>
</dbReference>
<evidence type="ECO:0000313" key="12">
    <source>
        <dbReference type="Proteomes" id="UP000277811"/>
    </source>
</evidence>
<dbReference type="InterPro" id="IPR051552">
    <property type="entry name" value="HptR"/>
</dbReference>
<keyword evidence="12" id="KW-1185">Reference proteome</keyword>
<dbReference type="Gene3D" id="1.10.10.60">
    <property type="entry name" value="Homeodomain-like"/>
    <property type="match status" value="2"/>
</dbReference>
<dbReference type="PANTHER" id="PTHR42713:SF3">
    <property type="entry name" value="TRANSCRIPTIONAL REGULATORY PROTEIN HPTR"/>
    <property type="match status" value="1"/>
</dbReference>
<evidence type="ECO:0000259" key="10">
    <source>
        <dbReference type="PROSITE" id="PS50110"/>
    </source>
</evidence>
<dbReference type="OrthoDB" id="253601at2"/>